<reference evidence="2" key="1">
    <citation type="submission" date="2025-08" db="UniProtKB">
        <authorList>
            <consortium name="RefSeq"/>
        </authorList>
    </citation>
    <scope>IDENTIFICATION</scope>
    <source>
        <tissue evidence="2">Leaves</tissue>
    </source>
</reference>
<dbReference type="Proteomes" id="UP001652660">
    <property type="component" value="Chromosome 11e"/>
</dbReference>
<dbReference type="RefSeq" id="XP_071928024.1">
    <property type="nucleotide sequence ID" value="XM_072071923.1"/>
</dbReference>
<gene>
    <name evidence="2" type="primary">LOC140021151</name>
</gene>
<dbReference type="PANTHER" id="PTHR34458:SF11">
    <property type="entry name" value="MD-2-RELATED LIPID-RECOGNITION DOMAIN-CONTAINING PROTEIN"/>
    <property type="match status" value="1"/>
</dbReference>
<sequence length="108" mass="11315">MPDPEPFVQGIKDVEIRIYCNGGSTSVAQALTDSNGFFTVLGNTLDGITFEQTSLPCFAIAELPGDQSCSVFLPKSTLTSTISLVGTLSQHPTGPFANAAATHFVPAH</sequence>
<accession>A0ABM4W8A1</accession>
<proteinExistence type="predicted"/>
<evidence type="ECO:0000313" key="1">
    <source>
        <dbReference type="Proteomes" id="UP001652660"/>
    </source>
</evidence>
<organism evidence="1 2">
    <name type="scientific">Coffea arabica</name>
    <name type="common">Arabian coffee</name>
    <dbReference type="NCBI Taxonomy" id="13443"/>
    <lineage>
        <taxon>Eukaryota</taxon>
        <taxon>Viridiplantae</taxon>
        <taxon>Streptophyta</taxon>
        <taxon>Embryophyta</taxon>
        <taxon>Tracheophyta</taxon>
        <taxon>Spermatophyta</taxon>
        <taxon>Magnoliopsida</taxon>
        <taxon>eudicotyledons</taxon>
        <taxon>Gunneridae</taxon>
        <taxon>Pentapetalae</taxon>
        <taxon>asterids</taxon>
        <taxon>lamiids</taxon>
        <taxon>Gentianales</taxon>
        <taxon>Rubiaceae</taxon>
        <taxon>Ixoroideae</taxon>
        <taxon>Gardenieae complex</taxon>
        <taxon>Bertiereae - Coffeeae clade</taxon>
        <taxon>Coffeeae</taxon>
        <taxon>Coffea</taxon>
    </lineage>
</organism>
<name>A0ABM4W8A1_COFAR</name>
<dbReference type="GeneID" id="140021151"/>
<dbReference type="PANTHER" id="PTHR34458">
    <property type="entry name" value="POLLEN OLE E 1 ALLERGEN AND EXTENSIN FAMILY PROTEIN-RELATED"/>
    <property type="match status" value="1"/>
</dbReference>
<keyword evidence="1" id="KW-1185">Reference proteome</keyword>
<protein>
    <submittedName>
        <fullName evidence="2">Uncharacterized protein</fullName>
    </submittedName>
</protein>
<evidence type="ECO:0000313" key="2">
    <source>
        <dbReference type="RefSeq" id="XP_071928024.1"/>
    </source>
</evidence>
<dbReference type="InterPro" id="IPR040404">
    <property type="entry name" value="Phylloplanin-like"/>
</dbReference>